<feature type="region of interest" description="Disordered" evidence="1">
    <location>
        <begin position="1243"/>
        <end position="1295"/>
    </location>
</feature>
<dbReference type="GO" id="GO:0016020">
    <property type="term" value="C:membrane"/>
    <property type="evidence" value="ECO:0007669"/>
    <property type="project" value="InterPro"/>
</dbReference>
<feature type="region of interest" description="Disordered" evidence="1">
    <location>
        <begin position="125"/>
        <end position="155"/>
    </location>
</feature>
<feature type="compositionally biased region" description="Polar residues" evidence="1">
    <location>
        <begin position="1243"/>
        <end position="1261"/>
    </location>
</feature>
<dbReference type="OrthoDB" id="10051416at2759"/>
<keyword evidence="2" id="KW-0472">Membrane</keyword>
<evidence type="ECO:0000256" key="2">
    <source>
        <dbReference type="SAM" id="Phobius"/>
    </source>
</evidence>
<organism evidence="5 6">
    <name type="scientific">Exophiala spinifera</name>
    <dbReference type="NCBI Taxonomy" id="91928"/>
    <lineage>
        <taxon>Eukaryota</taxon>
        <taxon>Fungi</taxon>
        <taxon>Dikarya</taxon>
        <taxon>Ascomycota</taxon>
        <taxon>Pezizomycotina</taxon>
        <taxon>Eurotiomycetes</taxon>
        <taxon>Chaetothyriomycetidae</taxon>
        <taxon>Chaetothyriales</taxon>
        <taxon>Herpotrichiellaceae</taxon>
        <taxon>Exophiala</taxon>
    </lineage>
</organism>
<feature type="domain" description="Csf1 N-terminal" evidence="3">
    <location>
        <begin position="153"/>
        <end position="904"/>
    </location>
</feature>
<accession>A0A0D2BB34</accession>
<proteinExistence type="predicted"/>
<dbReference type="GO" id="GO:0006113">
    <property type="term" value="P:fermentation"/>
    <property type="evidence" value="ECO:0007669"/>
    <property type="project" value="InterPro"/>
</dbReference>
<feature type="region of interest" description="Disordered" evidence="1">
    <location>
        <begin position="217"/>
        <end position="246"/>
    </location>
</feature>
<dbReference type="InterPro" id="IPR048636">
    <property type="entry name" value="Csf1_N"/>
</dbReference>
<gene>
    <name evidence="5" type="ORF">PV08_06269</name>
</gene>
<reference evidence="5 6" key="1">
    <citation type="submission" date="2015-01" db="EMBL/GenBank/DDBJ databases">
        <title>The Genome Sequence of Exophiala spinifera CBS89968.</title>
        <authorList>
            <consortium name="The Broad Institute Genomics Platform"/>
            <person name="Cuomo C."/>
            <person name="de Hoog S."/>
            <person name="Gorbushina A."/>
            <person name="Stielow B."/>
            <person name="Teixiera M."/>
            <person name="Abouelleil A."/>
            <person name="Chapman S.B."/>
            <person name="Priest M."/>
            <person name="Young S.K."/>
            <person name="Wortman J."/>
            <person name="Nusbaum C."/>
            <person name="Birren B."/>
        </authorList>
    </citation>
    <scope>NUCLEOTIDE SEQUENCE [LARGE SCALE GENOMIC DNA]</scope>
    <source>
        <strain evidence="5 6">CBS 89968</strain>
    </source>
</reference>
<protein>
    <recommendedName>
        <fullName evidence="7">Elongation factor 2</fullName>
    </recommendedName>
</protein>
<evidence type="ECO:0000259" key="4">
    <source>
        <dbReference type="Pfam" id="PF25038"/>
    </source>
</evidence>
<feature type="compositionally biased region" description="Polar residues" evidence="1">
    <location>
        <begin position="1270"/>
        <end position="1295"/>
    </location>
</feature>
<evidence type="ECO:0000259" key="3">
    <source>
        <dbReference type="Pfam" id="PF21678"/>
    </source>
</evidence>
<dbReference type="PANTHER" id="PTHR32085">
    <property type="entry name" value="PROTEIN CSF1"/>
    <property type="match status" value="1"/>
</dbReference>
<feature type="transmembrane region" description="Helical" evidence="2">
    <location>
        <begin position="26"/>
        <end position="47"/>
    </location>
</feature>
<dbReference type="Proteomes" id="UP000053328">
    <property type="component" value="Unassembled WGS sequence"/>
</dbReference>
<dbReference type="Pfam" id="PF25038">
    <property type="entry name" value="Csf1_C"/>
    <property type="match status" value="1"/>
</dbReference>
<dbReference type="RefSeq" id="XP_016236434.1">
    <property type="nucleotide sequence ID" value="XM_016380607.1"/>
</dbReference>
<dbReference type="GeneID" id="27333352"/>
<dbReference type="PANTHER" id="PTHR32085:SF3">
    <property type="entry name" value="PROTEIN CSF1"/>
    <property type="match status" value="1"/>
</dbReference>
<dbReference type="STRING" id="91928.A0A0D2BB34"/>
<evidence type="ECO:0000313" key="6">
    <source>
        <dbReference type="Proteomes" id="UP000053328"/>
    </source>
</evidence>
<evidence type="ECO:0008006" key="7">
    <source>
        <dbReference type="Google" id="ProtNLM"/>
    </source>
</evidence>
<sequence>MSDLDNLVGQPINRDTSFNWYATSPMTWFIEIATCACLALFFLFYFNRLIATLVSYGLRAWTWHKYRVWIDIQALQLSFLAGRIFFKGIRYHGENETILIQNGYVTWRYWQRTARQVDLTGSDHGDDDLLKEKEACDSDDSEKSEPLADQELGRSQKADTADARIAINVTGLEWFVYNRTPVYEAIVNDTTASGSYDLDEKCHVNGHWQGAFHAKIRRRKHAKGRQSEVGLDSDSSTGPPTEKTDGIVTRDELNVPLSHINTDITVDTDADLPATQVSSFYPFLLRFLPVKVEVSKGAITLGNATTRAIVVSTFTTARGHIDAAAAGPFDIFRQVFDFSIEQPKVEMRPNPDFRASQLTTAERIISAAESEAGRRRWWQLDLGIRRRLARAMRRVRHLLPGLRSSRGSLRTNTSIDNEKNKHYIYEAFPEQDRSWHGLGRYMDEDERDDHEGWAHVDYARFSQILESPNVHLNFYWDIPGQVTAEHVASSREAHFQDINLSTPPAYGLDLTVQGGTVNYGPWADRLRLELQSAFFPNPYRSPVPSSALKVGNTRQNTVMTIRVDLEDEVSLRVPTRERSKDWQWRGRAHAVREAAAIRKQRERRHFRFRRPQKSKLGPELRPFGWLTVSAGKDSTVRYDMDMIPNAQGYRNQLRLDLKDTKATSSVNHALLWRCRSQKVSCDLSNPLVWNSLHTWVFNIENNAMEMFLLRDHMFLLTDIISDFTDGQKPDYMTFVPYLYQLHLQFPDLKLYLNANDYNIIDNPCDLDENSFLVLGFQLLDGHVDIPMQYFSPRQSSVKFLAEGHNAFLDLSTPVWHTLHTLAEDKTMATLKRLDLDGSYNYYPQISPKLTDSLFMTITGSSPKFYLHGYLIRYFMNVKENYFGEDLHFRTLEEYQDILAGNAVRTPRPATKKENDLDVILTVRADNSSILLPANIYSRRENVRADVLLVEADMRFTNYYMDLQVNSSPLEASLETIRKVESGPSEDITNCQLFIDGAHIYGHRLFGAPPTEPAYVCNWDIDVGETTGEVDAKFVQVLINAISSFIYTLDDYDNALPKLFTTKVHDVTFLRAAVAGLRIWLVGGGAAFLLESDGADISLSDWANANFAQRVQANIPRVLLAAVDHASAIRHHGRESKAVETIACFETALRIGSLDKSDNLSQTRALQQQHVKYHDQRSHRAQWILGAQRNYPPNHKIPEWARDPPATPLPMMPEPVVETEAPDISAINDQVHRTQAMNRKPSFLSTASSLHNYPAGSTTLANRSGRDPKPSLSQTLDPQHPSTMLQGDSQEQIAESVKNSPFREDVHPALPFAGPWLPPYFTLRDVKPDKKNMPKVSRSELTKAASLMATFNNEDLPKSDEFEGVPHNGVVLLIDKGLTGFCSPALFLCIGGLIQELNNGHAINHLDKIQVTLMEKILESQSHDDKGHVVDFAVHVPFAHVRLLNSLQNAAQATSCSDDQYDVKLLGTQAMYRSLHPHLDFRQSGTSVPSQSAYASIEKLTVSARDDLFADRPATQAEVSLSNFGFWLYLKEQIDFKCQLSNFGVFLWAEQLTSMAGLIQRTVSMIDRIAEAFIGLDQSRMSRHLIFHLTQAGSSISEPIFLTKPSYVLRSADKHVRLTDSWKIMSRLRYIFATLEKEKGPKSMSSCDCQDLELKGPALQRVLTSFEQWRGWDYRRDTVPIMSTLFENQRPETALKHPGGLAAQGEIIIGKIEVILDPGPRQSDFTVLGLDFNVVVSPVTALPGLEERSEKVILQAYLADASLHLNWALVELARQIIDLGSPLAVLPTRVSSSSKDGPDRSHTRRQFTVVVGSDVAAIYLTTLNLKLKWASEGFRSAVSFDSGGELPSVHSWTIAANSALTKFRAHSHTLMTWKLRAPKMYGSVWPRQSTDSQESILVVQVCAASRRYRFQLKEDVSKLLGVIDRVVLDEAAAVYDLLEMTSKTSNSELKKTSRPLAASMELRTALFLDDYRLTFAIVPTLRYTIAGHVARTSILPRKHGSLEFNFDIKEHEHLFEGPDDDSKSKSSILKMPPINGRVSIAQTSSIMSIGARVTIEQINLETSGIRACFEALNQPGVIQQLLNTRRAVQDVQNSVKHVTDGRSKLQRAASTETTLLLRYAVHGTLAGIKVHMSAPTVRENQTYRADMELKLEATTLFVHNHTNHPDTIHEQPQFIMNSQGVGIGIYRATDHAKSNVGKCTVGIKASGKTEPAGKIGKVHVYRAWSDGIAIELYEDTATLAVDIAGFIHDRIKSIQLAESPESIQRLRKMTTAGITDRLKPKEQIEAALEAVSTNESLSSTLYDSTYAVNLDNIQVRWNLTRSSFLSPTRELQDLVFSIRKVDLQTRQEGTARLSILDTQLQIVPQSQSSQPTLRTANSALLPEVVFGSAYLSTKQDRRFAFQAKGKAVDIRLATDFVVPAHALQKSLAHASKELRNSKTLYETSLQTAQSGKIETSSGKHLASLLVDADFAGAVVHISPWAEVRHRDSAFSFLKGGKRSRAGRYGQAVQGENASSARLQSPGVALKVEYKDNGSGDPYLSTEVKVAASTNTLYPTVVPLILEISSSIKEIMDESNNDGSGTKPGDISTRLSEETINNANPTAILGRCKLNAGLYIQRQEFSLSCQPIARVAATTRFADIFIRINTVSTPDQGRFFAILTTFNKLETSVQHVYSRESTANFEVDSIVLSLMNSKHVSATTGISAVLNVSPMKTDINAKQLQDFLLFREIWYPAELRGSSKPSASVATAQDQHVYAMQRYQEISARGTLPWHAIVSMQEIKLAVDFGQGLGKSVFTISKLWASSKKNNDSEQNLCIGFDRVGIDSSGKMSGFVELDNMRLRTSIRWPEDSSRRVRAPLVQASISFEHFRVKAAFEYQPFAVADISFFEFLMYNVRQGQGFDSDRLVGIVDGGKVQVFVTTSTAAQAFALVEAFERLIQEKQEAYETSLQDLDKFLRRRSNFPSSSWTAPTPDPQLKGHPPPKRTFALHTDVVVGLREVDIGCFPNTFFDDRLLKAEATEVQARFAVATTDGKTHSGLGMTLGELRVALSSVNRTTTKALSEVSVPDVIDRATSSRGGTIVKVPRLVSSMETWQVPDSNTIEYIFRSTFEGKVDVGWNYARISFIRDMWQTHSRALAQRLGKPLPPSAIKVTAEPQGDGEGGQEKITAVVNVPQSKFTYVALEPPIIDTPQLRDMGEATPPLEWIGLHRDRLPEATHSIAIVSLSEIAREVEDAYARILGAS</sequence>
<keyword evidence="6" id="KW-1185">Reference proteome</keyword>
<dbReference type="Pfam" id="PF21678">
    <property type="entry name" value="Csf1_N"/>
    <property type="match status" value="1"/>
</dbReference>
<evidence type="ECO:0000313" key="5">
    <source>
        <dbReference type="EMBL" id="KIW16218.1"/>
    </source>
</evidence>
<name>A0A0D2BB34_9EURO</name>
<dbReference type="VEuPathDB" id="FungiDB:PV08_06269"/>
<feature type="transmembrane region" description="Helical" evidence="2">
    <location>
        <begin position="68"/>
        <end position="86"/>
    </location>
</feature>
<feature type="domain" description="Csf1 C-terminal region" evidence="4">
    <location>
        <begin position="2507"/>
        <end position="3237"/>
    </location>
</feature>
<keyword evidence="2" id="KW-1133">Transmembrane helix</keyword>
<dbReference type="InterPro" id="IPR029636">
    <property type="entry name" value="Csf1"/>
</dbReference>
<dbReference type="EMBL" id="KN847495">
    <property type="protein sequence ID" value="KIW16218.1"/>
    <property type="molecule type" value="Genomic_DNA"/>
</dbReference>
<keyword evidence="2" id="KW-0812">Transmembrane</keyword>
<evidence type="ECO:0000256" key="1">
    <source>
        <dbReference type="SAM" id="MobiDB-lite"/>
    </source>
</evidence>
<dbReference type="InterPro" id="IPR056779">
    <property type="entry name" value="Csf1_C"/>
</dbReference>
<dbReference type="HOGENOM" id="CLU_000126_1_0_1"/>